<dbReference type="Gene3D" id="3.40.50.1000">
    <property type="entry name" value="HAD superfamily/HAD-like"/>
    <property type="match status" value="1"/>
</dbReference>
<dbReference type="InterPro" id="IPR050582">
    <property type="entry name" value="HAD-like_SerB"/>
</dbReference>
<evidence type="ECO:0000256" key="9">
    <source>
        <dbReference type="ARBA" id="ARBA00022842"/>
    </source>
</evidence>
<dbReference type="GO" id="GO:0036424">
    <property type="term" value="F:L-phosphoserine phosphatase activity"/>
    <property type="evidence" value="ECO:0007669"/>
    <property type="project" value="InterPro"/>
</dbReference>
<evidence type="ECO:0000256" key="14">
    <source>
        <dbReference type="PIRSR" id="PIRSR604469-1"/>
    </source>
</evidence>
<gene>
    <name evidence="15" type="primary">serB</name>
    <name evidence="15" type="ORF">IV417_08720</name>
</gene>
<dbReference type="NCBIfam" id="TIGR00338">
    <property type="entry name" value="serB"/>
    <property type="match status" value="1"/>
</dbReference>
<dbReference type="InterPro" id="IPR023214">
    <property type="entry name" value="HAD_sf"/>
</dbReference>
<evidence type="ECO:0000256" key="11">
    <source>
        <dbReference type="ARBA" id="ARBA00031693"/>
    </source>
</evidence>
<dbReference type="SFLD" id="SFLDG01136">
    <property type="entry name" value="C1.6:_Phosphoserine_Phosphatas"/>
    <property type="match status" value="1"/>
</dbReference>
<evidence type="ECO:0000256" key="10">
    <source>
        <dbReference type="ARBA" id="ARBA00023299"/>
    </source>
</evidence>
<keyword evidence="7" id="KW-0479">Metal-binding</keyword>
<comment type="pathway">
    <text evidence="2">Amino-acid biosynthesis; L-serine biosynthesis; L-serine from 3-phospho-D-glycerate: step 3/3.</text>
</comment>
<evidence type="ECO:0000256" key="12">
    <source>
        <dbReference type="ARBA" id="ARBA00048138"/>
    </source>
</evidence>
<evidence type="ECO:0000256" key="8">
    <source>
        <dbReference type="ARBA" id="ARBA00022801"/>
    </source>
</evidence>
<evidence type="ECO:0000256" key="2">
    <source>
        <dbReference type="ARBA" id="ARBA00005135"/>
    </source>
</evidence>
<evidence type="ECO:0000256" key="5">
    <source>
        <dbReference type="ARBA" id="ARBA00015196"/>
    </source>
</evidence>
<dbReference type="Pfam" id="PF12710">
    <property type="entry name" value="HAD"/>
    <property type="match status" value="1"/>
</dbReference>
<dbReference type="EC" id="3.1.3.3" evidence="4"/>
<dbReference type="SFLD" id="SFLDS00003">
    <property type="entry name" value="Haloacid_Dehalogenase"/>
    <property type="match status" value="1"/>
</dbReference>
<evidence type="ECO:0000256" key="3">
    <source>
        <dbReference type="ARBA" id="ARBA00009184"/>
    </source>
</evidence>
<dbReference type="GO" id="GO:0006564">
    <property type="term" value="P:L-serine biosynthetic process"/>
    <property type="evidence" value="ECO:0007669"/>
    <property type="project" value="UniProtKB-KW"/>
</dbReference>
<feature type="active site" description="Nucleophile" evidence="14">
    <location>
        <position position="82"/>
    </location>
</feature>
<evidence type="ECO:0000256" key="13">
    <source>
        <dbReference type="ARBA" id="ARBA00048523"/>
    </source>
</evidence>
<comment type="cofactor">
    <cofactor evidence="1">
        <name>Mg(2+)</name>
        <dbReference type="ChEBI" id="CHEBI:18420"/>
    </cofactor>
</comment>
<dbReference type="PANTHER" id="PTHR43344">
    <property type="entry name" value="PHOSPHOSERINE PHOSPHATASE"/>
    <property type="match status" value="1"/>
</dbReference>
<dbReference type="GO" id="GO:0000287">
    <property type="term" value="F:magnesium ion binding"/>
    <property type="evidence" value="ECO:0007669"/>
    <property type="project" value="TreeGrafter"/>
</dbReference>
<organism evidence="15 16">
    <name type="scientific">Harenicola maris</name>
    <dbReference type="NCBI Taxonomy" id="2841044"/>
    <lineage>
        <taxon>Bacteria</taxon>
        <taxon>Pseudomonadati</taxon>
        <taxon>Pseudomonadota</taxon>
        <taxon>Alphaproteobacteria</taxon>
        <taxon>Rhodobacterales</taxon>
        <taxon>Paracoccaceae</taxon>
        <taxon>Harenicola</taxon>
    </lineage>
</organism>
<dbReference type="SUPFAM" id="SSF56784">
    <property type="entry name" value="HAD-like"/>
    <property type="match status" value="1"/>
</dbReference>
<dbReference type="EMBL" id="JADQAZ010000002">
    <property type="protein sequence ID" value="MBT0957468.1"/>
    <property type="molecule type" value="Genomic_DNA"/>
</dbReference>
<evidence type="ECO:0000313" key="15">
    <source>
        <dbReference type="EMBL" id="MBT0957468.1"/>
    </source>
</evidence>
<keyword evidence="6" id="KW-0028">Amino-acid biosynthesis</keyword>
<dbReference type="InterPro" id="IPR036412">
    <property type="entry name" value="HAD-like_sf"/>
</dbReference>
<keyword evidence="16" id="KW-1185">Reference proteome</keyword>
<proteinExistence type="inferred from homology"/>
<comment type="similarity">
    <text evidence="3">Belongs to the HAD-like hydrolase superfamily. SerB family.</text>
</comment>
<protein>
    <recommendedName>
        <fullName evidence="5">Phosphoserine phosphatase</fullName>
        <ecNumber evidence="4">3.1.3.3</ecNumber>
    </recommendedName>
    <alternativeName>
        <fullName evidence="11">O-phosphoserine phosphohydrolase</fullName>
    </alternativeName>
</protein>
<accession>A0AAP2CTR0</accession>
<dbReference type="PANTHER" id="PTHR43344:SF2">
    <property type="entry name" value="PHOSPHOSERINE PHOSPHATASE"/>
    <property type="match status" value="1"/>
</dbReference>
<dbReference type="RefSeq" id="WP_327793701.1">
    <property type="nucleotide sequence ID" value="NZ_JADQAZ010000002.1"/>
</dbReference>
<sequence>MHTVTLMSDPANPALEPAAAEALRNAWGGSDLIWLQPDVAAQFAVAERPDNVESVWADMQGLGIDLVCLPGKPRVFSLLLADMDSTMIGQECIDELGAEAGVAEAVAGITRRAMNGEIGFQESAVERVALLKGLDTGVISHVLATRITHRPGGKTLVATMRAKGAYSALISGGFTAFSGVVAKDLGFDAHRANDLIEEGGKLTGEIARPILGRQAKVEAMDAFCAELGITHADVIAVGDGANDLAMLGTAGLGVAAHAKPAVQEAVEARINHCDLTGLLFLQGLSADEFAT</sequence>
<feature type="active site" description="Proton donor" evidence="14">
    <location>
        <position position="84"/>
    </location>
</feature>
<keyword evidence="9" id="KW-0460">Magnesium</keyword>
<dbReference type="InterPro" id="IPR004469">
    <property type="entry name" value="PSP"/>
</dbReference>
<dbReference type="SFLD" id="SFLDF00029">
    <property type="entry name" value="phosphoserine_phosphatase"/>
    <property type="match status" value="1"/>
</dbReference>
<dbReference type="GO" id="GO:0005737">
    <property type="term" value="C:cytoplasm"/>
    <property type="evidence" value="ECO:0007669"/>
    <property type="project" value="TreeGrafter"/>
</dbReference>
<evidence type="ECO:0000256" key="6">
    <source>
        <dbReference type="ARBA" id="ARBA00022605"/>
    </source>
</evidence>
<dbReference type="AlphaFoldDB" id="A0AAP2CTR0"/>
<name>A0AAP2CTR0_9RHOB</name>
<dbReference type="SFLD" id="SFLDG01137">
    <property type="entry name" value="C1.6.1:_Phosphoserine_Phosphat"/>
    <property type="match status" value="1"/>
</dbReference>
<evidence type="ECO:0000256" key="4">
    <source>
        <dbReference type="ARBA" id="ARBA00012640"/>
    </source>
</evidence>
<keyword evidence="8 15" id="KW-0378">Hydrolase</keyword>
<evidence type="ECO:0000313" key="16">
    <source>
        <dbReference type="Proteomes" id="UP001315686"/>
    </source>
</evidence>
<evidence type="ECO:0000256" key="7">
    <source>
        <dbReference type="ARBA" id="ARBA00022723"/>
    </source>
</evidence>
<reference evidence="15 16" key="1">
    <citation type="journal article" date="2021" name="Arch. Microbiol.">
        <title>Harenicola maris gen. nov., sp. nov. isolated from the Sea of Japan shallow sediments.</title>
        <authorList>
            <person name="Romanenko L.A."/>
            <person name="Kurilenko V.V."/>
            <person name="Chernysheva N.Y."/>
            <person name="Tekutyeva L.A."/>
            <person name="Velansky P.V."/>
            <person name="Svetashev V.I."/>
            <person name="Isaeva M.P."/>
        </authorList>
    </citation>
    <scope>NUCLEOTIDE SEQUENCE [LARGE SCALE GENOMIC DNA]</scope>
    <source>
        <strain evidence="15 16">KMM 3653</strain>
    </source>
</reference>
<comment type="catalytic activity">
    <reaction evidence="13">
        <text>O-phospho-D-serine + H2O = D-serine + phosphate</text>
        <dbReference type="Rhea" id="RHEA:24873"/>
        <dbReference type="ChEBI" id="CHEBI:15377"/>
        <dbReference type="ChEBI" id="CHEBI:35247"/>
        <dbReference type="ChEBI" id="CHEBI:43474"/>
        <dbReference type="ChEBI" id="CHEBI:58680"/>
        <dbReference type="EC" id="3.1.3.3"/>
    </reaction>
</comment>
<evidence type="ECO:0000256" key="1">
    <source>
        <dbReference type="ARBA" id="ARBA00001946"/>
    </source>
</evidence>
<keyword evidence="10" id="KW-0718">Serine biosynthesis</keyword>
<dbReference type="NCBIfam" id="TIGR01488">
    <property type="entry name" value="HAD-SF-IB"/>
    <property type="match status" value="1"/>
</dbReference>
<comment type="catalytic activity">
    <reaction evidence="12">
        <text>O-phospho-L-serine + H2O = L-serine + phosphate</text>
        <dbReference type="Rhea" id="RHEA:21208"/>
        <dbReference type="ChEBI" id="CHEBI:15377"/>
        <dbReference type="ChEBI" id="CHEBI:33384"/>
        <dbReference type="ChEBI" id="CHEBI:43474"/>
        <dbReference type="ChEBI" id="CHEBI:57524"/>
        <dbReference type="EC" id="3.1.3.3"/>
    </reaction>
</comment>
<comment type="caution">
    <text evidence="15">The sequence shown here is derived from an EMBL/GenBank/DDBJ whole genome shotgun (WGS) entry which is preliminary data.</text>
</comment>
<dbReference type="Proteomes" id="UP001315686">
    <property type="component" value="Unassembled WGS sequence"/>
</dbReference>